<dbReference type="EMBL" id="CAJMWS010000226">
    <property type="protein sequence ID" value="CAE6382931.1"/>
    <property type="molecule type" value="Genomic_DNA"/>
</dbReference>
<gene>
    <name evidence="2" type="ORF">RDB_LOCUS36167</name>
</gene>
<organism evidence="2 3">
    <name type="scientific">Rhizoctonia solani</name>
    <dbReference type="NCBI Taxonomy" id="456999"/>
    <lineage>
        <taxon>Eukaryota</taxon>
        <taxon>Fungi</taxon>
        <taxon>Dikarya</taxon>
        <taxon>Basidiomycota</taxon>
        <taxon>Agaricomycotina</taxon>
        <taxon>Agaricomycetes</taxon>
        <taxon>Cantharellales</taxon>
        <taxon>Ceratobasidiaceae</taxon>
        <taxon>Rhizoctonia</taxon>
    </lineage>
</organism>
<dbReference type="InterPro" id="IPR036430">
    <property type="entry name" value="RNase_T2-like_sf"/>
</dbReference>
<dbReference type="GO" id="GO:0033897">
    <property type="term" value="F:ribonuclease T2 activity"/>
    <property type="evidence" value="ECO:0007669"/>
    <property type="project" value="InterPro"/>
</dbReference>
<feature type="chain" id="PRO_5033987759" evidence="1">
    <location>
        <begin position="21"/>
        <end position="201"/>
    </location>
</feature>
<evidence type="ECO:0000313" key="3">
    <source>
        <dbReference type="Proteomes" id="UP000663846"/>
    </source>
</evidence>
<name>A0A8H2WGW5_9AGAM</name>
<protein>
    <submittedName>
        <fullName evidence="2">Uncharacterized protein</fullName>
    </submittedName>
</protein>
<dbReference type="AlphaFoldDB" id="A0A8H2WGW5"/>
<evidence type="ECO:0000313" key="2">
    <source>
        <dbReference type="EMBL" id="CAE6382931.1"/>
    </source>
</evidence>
<proteinExistence type="predicted"/>
<dbReference type="Proteomes" id="UP000663846">
    <property type="component" value="Unassembled WGS sequence"/>
</dbReference>
<dbReference type="GO" id="GO:0003723">
    <property type="term" value="F:RNA binding"/>
    <property type="evidence" value="ECO:0007669"/>
    <property type="project" value="InterPro"/>
</dbReference>
<sequence>MYFSLGAVFLGLFVTTRAAASCPEELPLSCSEDSKAVDSCCAFSPGILELSQVWNKERQEWIIQEIRALSCDSMTSYSNCGPSYPPNKILGLVEGYARHRESMTSVSRTLGWGGISLHAGDDEVAMMWARQWEQAGSCISTFQSKCFDKNMPPGEEDAWNDPGPALFVQMMHVLQRKLARVDPPGLNEASAILSYSSVTGC</sequence>
<feature type="signal peptide" evidence="1">
    <location>
        <begin position="1"/>
        <end position="20"/>
    </location>
</feature>
<reference evidence="2" key="1">
    <citation type="submission" date="2021-01" db="EMBL/GenBank/DDBJ databases">
        <authorList>
            <person name="Kaushik A."/>
        </authorList>
    </citation>
    <scope>NUCLEOTIDE SEQUENCE</scope>
    <source>
        <strain evidence="2">AG1-1C</strain>
    </source>
</reference>
<evidence type="ECO:0000256" key="1">
    <source>
        <dbReference type="SAM" id="SignalP"/>
    </source>
</evidence>
<dbReference type="Gene3D" id="3.90.730.10">
    <property type="entry name" value="Ribonuclease T2-like"/>
    <property type="match status" value="1"/>
</dbReference>
<keyword evidence="1" id="KW-0732">Signal</keyword>
<comment type="caution">
    <text evidence="2">The sequence shown here is derived from an EMBL/GenBank/DDBJ whole genome shotgun (WGS) entry which is preliminary data.</text>
</comment>
<accession>A0A8H2WGW5</accession>